<accession>A0A843VPW6</accession>
<dbReference type="AlphaFoldDB" id="A0A843VPW6"/>
<name>A0A843VPW6_COLES</name>
<evidence type="ECO:0000313" key="1">
    <source>
        <dbReference type="EMBL" id="MQL99121.1"/>
    </source>
</evidence>
<dbReference type="EMBL" id="NMUH01002299">
    <property type="protein sequence ID" value="MQL99121.1"/>
    <property type="molecule type" value="Genomic_DNA"/>
</dbReference>
<dbReference type="Proteomes" id="UP000652761">
    <property type="component" value="Unassembled WGS sequence"/>
</dbReference>
<evidence type="ECO:0000313" key="2">
    <source>
        <dbReference type="Proteomes" id="UP000652761"/>
    </source>
</evidence>
<comment type="caution">
    <text evidence="1">The sequence shown here is derived from an EMBL/GenBank/DDBJ whole genome shotgun (WGS) entry which is preliminary data.</text>
</comment>
<sequence length="172" mass="19518">MVATWSRQAFGHGTPGHCNMVAMEVGVVFLSRRLKLRLPRQAWPSRQHRDGRQCRDMATDRLGVATVSRRPDVSQQQQRQFLVRSYTSRSPDARHLRACPVREVVTIAWDPCPRVPIEGVLRVAGVLELRTLERRGKRCCVVVTTCSSTKIYDYGETSQQRQGVCRAEEAGQ</sequence>
<gene>
    <name evidence="1" type="ORF">Taro_031839</name>
</gene>
<protein>
    <submittedName>
        <fullName evidence="1">Uncharacterized protein</fullName>
    </submittedName>
</protein>
<organism evidence="1 2">
    <name type="scientific">Colocasia esculenta</name>
    <name type="common">Wild taro</name>
    <name type="synonym">Arum esculentum</name>
    <dbReference type="NCBI Taxonomy" id="4460"/>
    <lineage>
        <taxon>Eukaryota</taxon>
        <taxon>Viridiplantae</taxon>
        <taxon>Streptophyta</taxon>
        <taxon>Embryophyta</taxon>
        <taxon>Tracheophyta</taxon>
        <taxon>Spermatophyta</taxon>
        <taxon>Magnoliopsida</taxon>
        <taxon>Liliopsida</taxon>
        <taxon>Araceae</taxon>
        <taxon>Aroideae</taxon>
        <taxon>Colocasieae</taxon>
        <taxon>Colocasia</taxon>
    </lineage>
</organism>
<proteinExistence type="predicted"/>
<keyword evidence="2" id="KW-1185">Reference proteome</keyword>
<reference evidence="1" key="1">
    <citation type="submission" date="2017-07" db="EMBL/GenBank/DDBJ databases">
        <title>Taro Niue Genome Assembly and Annotation.</title>
        <authorList>
            <person name="Atibalentja N."/>
            <person name="Keating K."/>
            <person name="Fields C.J."/>
        </authorList>
    </citation>
    <scope>NUCLEOTIDE SEQUENCE</scope>
    <source>
        <strain evidence="1">Niue_2</strain>
        <tissue evidence="1">Leaf</tissue>
    </source>
</reference>